<dbReference type="GO" id="GO:0016491">
    <property type="term" value="F:oxidoreductase activity"/>
    <property type="evidence" value="ECO:0007669"/>
    <property type="project" value="UniProtKB-KW"/>
</dbReference>
<dbReference type="PANTHER" id="PTHR43756">
    <property type="entry name" value="CHOLINE MONOOXYGENASE, CHLOROPLASTIC"/>
    <property type="match status" value="1"/>
</dbReference>
<dbReference type="KEGG" id="woc:BA177_16725"/>
<name>A0A193LJB9_9GAMM</name>
<dbReference type="STRING" id="1548547.BA177_16725"/>
<reference evidence="8 9" key="1">
    <citation type="submission" date="2016-06" db="EMBL/GenBank/DDBJ databases">
        <title>Complete genome sequence of a deep-branching marine Gamma Proteobacterium Woeseia oceani type strain XK5.</title>
        <authorList>
            <person name="Mu D."/>
            <person name="Du Z."/>
        </authorList>
    </citation>
    <scope>NUCLEOTIDE SEQUENCE [LARGE SCALE GENOMIC DNA]</scope>
    <source>
        <strain evidence="8 9">XK5</strain>
    </source>
</reference>
<evidence type="ECO:0000256" key="5">
    <source>
        <dbReference type="ARBA" id="ARBA00023004"/>
    </source>
</evidence>
<evidence type="ECO:0000256" key="1">
    <source>
        <dbReference type="ARBA" id="ARBA00001962"/>
    </source>
</evidence>
<dbReference type="CDD" id="cd03469">
    <property type="entry name" value="Rieske_RO_Alpha_N"/>
    <property type="match status" value="1"/>
</dbReference>
<dbReference type="InterPro" id="IPR001663">
    <property type="entry name" value="Rng_hydr_dOase-A"/>
</dbReference>
<keyword evidence="3" id="KW-0479">Metal-binding</keyword>
<dbReference type="InterPro" id="IPR017941">
    <property type="entry name" value="Rieske_2Fe-2S"/>
</dbReference>
<evidence type="ECO:0000256" key="3">
    <source>
        <dbReference type="ARBA" id="ARBA00022723"/>
    </source>
</evidence>
<keyword evidence="2" id="KW-0001">2Fe-2S</keyword>
<dbReference type="PROSITE" id="PS51296">
    <property type="entry name" value="RIESKE"/>
    <property type="match status" value="1"/>
</dbReference>
<dbReference type="AlphaFoldDB" id="A0A193LJB9"/>
<accession>A0A193LJB9</accession>
<dbReference type="Gene3D" id="3.90.380.10">
    <property type="entry name" value="Naphthalene 1,2-dioxygenase Alpha Subunit, Chain A, domain 1"/>
    <property type="match status" value="2"/>
</dbReference>
<dbReference type="Gene3D" id="2.102.10.10">
    <property type="entry name" value="Rieske [2Fe-2S] iron-sulphur domain"/>
    <property type="match status" value="1"/>
</dbReference>
<keyword evidence="4" id="KW-0560">Oxidoreductase</keyword>
<dbReference type="SUPFAM" id="SSF50022">
    <property type="entry name" value="ISP domain"/>
    <property type="match status" value="1"/>
</dbReference>
<dbReference type="Pfam" id="PF00355">
    <property type="entry name" value="Rieske"/>
    <property type="match status" value="1"/>
</dbReference>
<evidence type="ECO:0000313" key="8">
    <source>
        <dbReference type="EMBL" id="ANO52607.1"/>
    </source>
</evidence>
<proteinExistence type="predicted"/>
<dbReference type="CDD" id="cd08884">
    <property type="entry name" value="RHO_alpha_C_GbcA-like"/>
    <property type="match status" value="1"/>
</dbReference>
<evidence type="ECO:0000256" key="2">
    <source>
        <dbReference type="ARBA" id="ARBA00022714"/>
    </source>
</evidence>
<keyword evidence="5" id="KW-0408">Iron</keyword>
<evidence type="ECO:0000256" key="4">
    <source>
        <dbReference type="ARBA" id="ARBA00023002"/>
    </source>
</evidence>
<dbReference type="Proteomes" id="UP000092695">
    <property type="component" value="Chromosome"/>
</dbReference>
<feature type="domain" description="Rieske" evidence="7">
    <location>
        <begin position="28"/>
        <end position="138"/>
    </location>
</feature>
<organism evidence="8 9">
    <name type="scientific">Woeseia oceani</name>
    <dbReference type="NCBI Taxonomy" id="1548547"/>
    <lineage>
        <taxon>Bacteria</taxon>
        <taxon>Pseudomonadati</taxon>
        <taxon>Pseudomonadota</taxon>
        <taxon>Gammaproteobacteria</taxon>
        <taxon>Woeseiales</taxon>
        <taxon>Woeseiaceae</taxon>
        <taxon>Woeseia</taxon>
    </lineage>
</organism>
<protein>
    <submittedName>
        <fullName evidence="8">(2Fe-2S)-binding protein</fullName>
    </submittedName>
</protein>
<dbReference type="GO" id="GO:0005506">
    <property type="term" value="F:iron ion binding"/>
    <property type="evidence" value="ECO:0007669"/>
    <property type="project" value="InterPro"/>
</dbReference>
<evidence type="ECO:0000259" key="7">
    <source>
        <dbReference type="PROSITE" id="PS51296"/>
    </source>
</evidence>
<dbReference type="RefSeq" id="WP_068618096.1">
    <property type="nucleotide sequence ID" value="NZ_CP016268.1"/>
</dbReference>
<dbReference type="InterPro" id="IPR036922">
    <property type="entry name" value="Rieske_2Fe-2S_sf"/>
</dbReference>
<dbReference type="OrthoDB" id="9769355at2"/>
<dbReference type="GO" id="GO:0051537">
    <property type="term" value="F:2 iron, 2 sulfur cluster binding"/>
    <property type="evidence" value="ECO:0007669"/>
    <property type="project" value="UniProtKB-KW"/>
</dbReference>
<dbReference type="InterPro" id="IPR015879">
    <property type="entry name" value="Ring_hydroxy_dOase_asu_C_dom"/>
</dbReference>
<dbReference type="SUPFAM" id="SSF55961">
    <property type="entry name" value="Bet v1-like"/>
    <property type="match status" value="1"/>
</dbReference>
<comment type="cofactor">
    <cofactor evidence="1">
        <name>Fe cation</name>
        <dbReference type="ChEBI" id="CHEBI:24875"/>
    </cofactor>
</comment>
<keyword evidence="6" id="KW-0411">Iron-sulfur</keyword>
<dbReference type="EMBL" id="CP016268">
    <property type="protein sequence ID" value="ANO52607.1"/>
    <property type="molecule type" value="Genomic_DNA"/>
</dbReference>
<dbReference type="PANTHER" id="PTHR43756:SF5">
    <property type="entry name" value="CHOLINE MONOOXYGENASE, CHLOROPLASTIC"/>
    <property type="match status" value="1"/>
</dbReference>
<sequence>MEQTLHRDTYLEPSWFKRECRDIFTAEWFCVGRSEECPAAGDYRSLALAGEQLLIVRGEDSVLRAFYNVCRHRGCQLIDSTDASVSSGHFRKRIRCPYHSWSYGLDGSLQNTPHIEVDKSELPLYGVPLQEWGGFIFLRLSREADNATGVLQQLGPIVKRVARYPLHELQCRWRYEYRVAANWKVILENYNECYHCAGVHPELCTVVPAFREKGAIGLDWEAGVPQRAGTNTFTMTGKTTRPPMPGLNEVEKVRHFGELIYPNLMLSLAMDHAAAFMLFPLGPEETLIDCRLLFHPNAIEADDFDPGDSADFWHLVNQQDWHICERVQRGMHAAPFEHGYYAPMEDLSLDIRNYVATRMK</sequence>
<evidence type="ECO:0000256" key="6">
    <source>
        <dbReference type="ARBA" id="ARBA00023014"/>
    </source>
</evidence>
<evidence type="ECO:0000313" key="9">
    <source>
        <dbReference type="Proteomes" id="UP000092695"/>
    </source>
</evidence>
<dbReference type="Pfam" id="PF00848">
    <property type="entry name" value="Ring_hydroxyl_A"/>
    <property type="match status" value="1"/>
</dbReference>
<gene>
    <name evidence="8" type="ORF">BA177_16725</name>
</gene>
<dbReference type="PRINTS" id="PR00090">
    <property type="entry name" value="RNGDIOXGNASE"/>
</dbReference>
<keyword evidence="9" id="KW-1185">Reference proteome</keyword>